<organism evidence="3 4">
    <name type="scientific">Thermocrispum agreste</name>
    <dbReference type="NCBI Taxonomy" id="37925"/>
    <lineage>
        <taxon>Bacteria</taxon>
        <taxon>Bacillati</taxon>
        <taxon>Actinomycetota</taxon>
        <taxon>Actinomycetes</taxon>
        <taxon>Pseudonocardiales</taxon>
        <taxon>Pseudonocardiaceae</taxon>
        <taxon>Thermocrispum</taxon>
    </lineage>
</organism>
<reference evidence="3 4" key="1">
    <citation type="journal article" date="2021" name="BMC Genomics">
        <title>Genome-resolved metagenome and metatranscriptome analyses of thermophilic composting reveal key bacterial players and their metabolic interactions.</title>
        <authorList>
            <person name="Braga L.P.P."/>
            <person name="Pereira R.V."/>
            <person name="Martins L.F."/>
            <person name="Moura L.M.S."/>
            <person name="Sanchez F.B."/>
            <person name="Patane J.S.L."/>
            <person name="da Silva A.M."/>
            <person name="Setubal J.C."/>
        </authorList>
    </citation>
    <scope>NUCLEOTIDE SEQUENCE [LARGE SCALE GENOMIC DNA]</scope>
    <source>
        <strain evidence="3">ZC4RG45</strain>
    </source>
</reference>
<dbReference type="Proteomes" id="UP000249324">
    <property type="component" value="Unassembled WGS sequence"/>
</dbReference>
<evidence type="ECO:0000259" key="2">
    <source>
        <dbReference type="SMART" id="SM00822"/>
    </source>
</evidence>
<dbReference type="InterPro" id="IPR057326">
    <property type="entry name" value="KR_dom"/>
</dbReference>
<comment type="caution">
    <text evidence="3">The sequence shown here is derived from an EMBL/GenBank/DDBJ whole genome shotgun (WGS) entry which is preliminary data.</text>
</comment>
<dbReference type="InterPro" id="IPR002347">
    <property type="entry name" value="SDR_fam"/>
</dbReference>
<accession>A0ABD6FBE1</accession>
<dbReference type="EC" id="1.-.-.-" evidence="3"/>
<sequence>MSDENVSGDLSGRVVLITGANTGIGRATAVQLARRGADLYLACRSEERARPVVEQITAITGRRPRFLRLDLADLTSVRACALEFLGDDKPLHVLLNNAGVGGQRGLTASGFELAFGINHVGHFLLTELLLDRLKDSAPARVVTVSSDAHFAARGIDFAAVRRPTASRTGLPEYTVSKLANVVFSQELARRLDGTGVTTYAVHPGMVASDVWRGVPWPIRPIMKLFMRSTEAGAATSVHCATAPELAGESGRYYADCAPKEPSEHATTELAEELWRRSAEWVADYR</sequence>
<gene>
    <name evidence="3" type="ORF">DIU77_000770</name>
</gene>
<dbReference type="AlphaFoldDB" id="A0ABD6FBE1"/>
<dbReference type="PRINTS" id="PR00081">
    <property type="entry name" value="GDHRDH"/>
</dbReference>
<evidence type="ECO:0000313" key="4">
    <source>
        <dbReference type="Proteomes" id="UP000249324"/>
    </source>
</evidence>
<evidence type="ECO:0000256" key="1">
    <source>
        <dbReference type="ARBA" id="ARBA00023002"/>
    </source>
</evidence>
<dbReference type="SMART" id="SM00822">
    <property type="entry name" value="PKS_KR"/>
    <property type="match status" value="1"/>
</dbReference>
<dbReference type="PANTHER" id="PTHR43157:SF64">
    <property type="entry name" value="RETINOL DEHYDROGENASE 14"/>
    <property type="match status" value="1"/>
</dbReference>
<dbReference type="EMBL" id="QGUI02000004">
    <property type="protein sequence ID" value="MFO7190766.1"/>
    <property type="molecule type" value="Genomic_DNA"/>
</dbReference>
<dbReference type="Gene3D" id="3.40.50.720">
    <property type="entry name" value="NAD(P)-binding Rossmann-like Domain"/>
    <property type="match status" value="1"/>
</dbReference>
<dbReference type="SUPFAM" id="SSF51735">
    <property type="entry name" value="NAD(P)-binding Rossmann-fold domains"/>
    <property type="match status" value="1"/>
</dbReference>
<dbReference type="PANTHER" id="PTHR43157">
    <property type="entry name" value="PHOSPHATIDYLINOSITOL-GLYCAN BIOSYNTHESIS CLASS F PROTEIN-RELATED"/>
    <property type="match status" value="1"/>
</dbReference>
<keyword evidence="1 3" id="KW-0560">Oxidoreductase</keyword>
<feature type="domain" description="Ketoreductase" evidence="2">
    <location>
        <begin position="13"/>
        <end position="214"/>
    </location>
</feature>
<dbReference type="InterPro" id="IPR036291">
    <property type="entry name" value="NAD(P)-bd_dom_sf"/>
</dbReference>
<dbReference type="GO" id="GO:0016491">
    <property type="term" value="F:oxidoreductase activity"/>
    <property type="evidence" value="ECO:0007669"/>
    <property type="project" value="UniProtKB-KW"/>
</dbReference>
<name>A0ABD6FBE1_9PSEU</name>
<dbReference type="CDD" id="cd05327">
    <property type="entry name" value="retinol-DH_like_SDR_c_like"/>
    <property type="match status" value="1"/>
</dbReference>
<protein>
    <submittedName>
        <fullName evidence="3">SDR family oxidoreductase</fullName>
        <ecNumber evidence="3">1.-.-.-</ecNumber>
    </submittedName>
</protein>
<proteinExistence type="predicted"/>
<evidence type="ECO:0000313" key="3">
    <source>
        <dbReference type="EMBL" id="MFO7190766.1"/>
    </source>
</evidence>
<dbReference type="Pfam" id="PF00106">
    <property type="entry name" value="adh_short"/>
    <property type="match status" value="1"/>
</dbReference>